<feature type="region of interest" description="Disordered" evidence="14">
    <location>
        <begin position="1853"/>
        <end position="1884"/>
    </location>
</feature>
<dbReference type="InterPro" id="IPR000195">
    <property type="entry name" value="Rab-GAP-TBC_dom"/>
</dbReference>
<feature type="compositionally biased region" description="Basic and acidic residues" evidence="14">
    <location>
        <begin position="1"/>
        <end position="18"/>
    </location>
</feature>
<feature type="compositionally biased region" description="Gly residues" evidence="14">
    <location>
        <begin position="665"/>
        <end position="691"/>
    </location>
</feature>
<dbReference type="PROSITE" id="PS51194">
    <property type="entry name" value="HELICASE_CTER"/>
    <property type="match status" value="1"/>
</dbReference>
<gene>
    <name evidence="18" type="ORF">N0F65_012578</name>
</gene>
<dbReference type="Gene3D" id="2.130.10.10">
    <property type="entry name" value="YVTN repeat-like/Quinoprotein amine dehydrogenase"/>
    <property type="match status" value="1"/>
</dbReference>
<feature type="region of interest" description="Disordered" evidence="14">
    <location>
        <begin position="663"/>
        <end position="718"/>
    </location>
</feature>
<evidence type="ECO:0000259" key="17">
    <source>
        <dbReference type="PROSITE" id="PS51194"/>
    </source>
</evidence>
<dbReference type="Gene3D" id="3.40.50.300">
    <property type="entry name" value="P-loop containing nucleotide triphosphate hydrolases"/>
    <property type="match status" value="2"/>
</dbReference>
<reference evidence="18" key="1">
    <citation type="submission" date="2022-11" db="EMBL/GenBank/DDBJ databases">
        <authorList>
            <person name="Morgan W.R."/>
            <person name="Tartar A."/>
        </authorList>
    </citation>
    <scope>NUCLEOTIDE SEQUENCE</scope>
    <source>
        <strain evidence="18">ARSEF 373</strain>
    </source>
</reference>
<dbReference type="InterPro" id="IPR036322">
    <property type="entry name" value="WD40_repeat_dom_sf"/>
</dbReference>
<dbReference type="PANTHER" id="PTHR47963">
    <property type="entry name" value="DEAD-BOX ATP-DEPENDENT RNA HELICASE 47, MITOCHONDRIAL"/>
    <property type="match status" value="1"/>
</dbReference>
<dbReference type="InterPro" id="IPR050547">
    <property type="entry name" value="DEAD_box_RNA_helicases"/>
</dbReference>
<comment type="function">
    <text evidence="12">Molecular adapter which is involved in cilium biogenesis. Part of a functional complex including OFD1 a centriolar protein involved in cilium assembly. Could regulate the cAMP-dependent phosphorylation of OFD1, and its subsequent ubiquitination by PJA2 which ultimately leads to its proteasomal degradation.</text>
</comment>
<evidence type="ECO:0000256" key="7">
    <source>
        <dbReference type="ARBA" id="ARBA00022794"/>
    </source>
</evidence>
<feature type="compositionally biased region" description="Basic residues" evidence="14">
    <location>
        <begin position="45"/>
        <end position="65"/>
    </location>
</feature>
<dbReference type="SMART" id="SM00490">
    <property type="entry name" value="HELICc"/>
    <property type="match status" value="1"/>
</dbReference>
<dbReference type="GO" id="GO:0003724">
    <property type="term" value="F:RNA helicase activity"/>
    <property type="evidence" value="ECO:0007669"/>
    <property type="project" value="UniProtKB-EC"/>
</dbReference>
<accession>A0AAV2YS05</accession>
<dbReference type="GO" id="GO:0030030">
    <property type="term" value="P:cell projection organization"/>
    <property type="evidence" value="ECO:0007669"/>
    <property type="project" value="UniProtKB-KW"/>
</dbReference>
<dbReference type="InterPro" id="IPR001650">
    <property type="entry name" value="Helicase_C-like"/>
</dbReference>
<feature type="compositionally biased region" description="Low complexity" evidence="14">
    <location>
        <begin position="1856"/>
        <end position="1867"/>
    </location>
</feature>
<dbReference type="Gene3D" id="1.10.472.80">
    <property type="entry name" value="Ypt/Rab-GAP domain of gyp1p, domain 3"/>
    <property type="match status" value="1"/>
</dbReference>
<dbReference type="InterPro" id="IPR014001">
    <property type="entry name" value="Helicase_ATP-bd"/>
</dbReference>
<evidence type="ECO:0000256" key="13">
    <source>
        <dbReference type="SAM" id="Coils"/>
    </source>
</evidence>
<evidence type="ECO:0000313" key="19">
    <source>
        <dbReference type="Proteomes" id="UP001146120"/>
    </source>
</evidence>
<dbReference type="CDD" id="cd12937">
    <property type="entry name" value="GUCT_RH7_like"/>
    <property type="match status" value="1"/>
</dbReference>
<proteinExistence type="inferred from homology"/>
<feature type="region of interest" description="Disordered" evidence="14">
    <location>
        <begin position="1080"/>
        <end position="1113"/>
    </location>
</feature>
<dbReference type="InterPro" id="IPR015943">
    <property type="entry name" value="WD40/YVTN_repeat-like_dom_sf"/>
</dbReference>
<dbReference type="InterPro" id="IPR035969">
    <property type="entry name" value="Rab-GAP_TBC_sf"/>
</dbReference>
<dbReference type="CDD" id="cd18787">
    <property type="entry name" value="SF2_C_DEAD"/>
    <property type="match status" value="1"/>
</dbReference>
<evidence type="ECO:0000256" key="5">
    <source>
        <dbReference type="ARBA" id="ARBA00014199"/>
    </source>
</evidence>
<dbReference type="InterPro" id="IPR011545">
    <property type="entry name" value="DEAD/DEAH_box_helicase_dom"/>
</dbReference>
<dbReference type="CDD" id="cd00268">
    <property type="entry name" value="DEADc"/>
    <property type="match status" value="1"/>
</dbReference>
<feature type="compositionally biased region" description="Low complexity" evidence="14">
    <location>
        <begin position="1741"/>
        <end position="1752"/>
    </location>
</feature>
<feature type="region of interest" description="Disordered" evidence="14">
    <location>
        <begin position="1723"/>
        <end position="1790"/>
    </location>
</feature>
<evidence type="ECO:0000256" key="9">
    <source>
        <dbReference type="ARBA" id="ARBA00022806"/>
    </source>
</evidence>
<evidence type="ECO:0000259" key="15">
    <source>
        <dbReference type="PROSITE" id="PS50086"/>
    </source>
</evidence>
<dbReference type="InterPro" id="IPR035979">
    <property type="entry name" value="RBD_domain_sf"/>
</dbReference>
<feature type="domain" description="Rab-GAP TBC" evidence="15">
    <location>
        <begin position="1198"/>
        <end position="1373"/>
    </location>
</feature>
<sequence length="1994" mass="225439">MASEEATRAMSKEEEKQARKAAKLAKKQAAEAEDAEMSGDEVKKEKKAKKEKKEKKEKKDKKEKKRSREERDSSESESSAASSDADVKSSKKKAKVEEATKTVVSNVGGTENPSLDQFRISEQTKAALRKRGINALFPIQAMTFDKILDGKDLMGRARTGMGKTLAFALPVIEKLLSGNNKKARGRAPRVVCMAPTRELAKQVASEFEQTAPTLETVCIYGGASYASQNDAFRKGVDILVGTTGRVIDHIERGNLRLHACEFLILDEADTMLEMGFREDVQKVFAAMEKVQNDQFTRQTLLFSATIPSWVKEVADKYMAKDREYVNLVKNEDSQASVDVQHIAIPCHWQGRPTLLANLLGVYAKKNTRTIIFAETKKDCNELAVHPEIKQDSQVLHGDIAQDQRETTMKAFREGRLRLLIATDVAARGLDMNVDLVINSEPPRKQSGNADVETYVHRSGRTGRAGKKGICITLYTQRQQEMIHHIERRIGNKFIMKGPPGQDELIKASGDKATTEIEAVDPSMVTIFEEKAQELIDTLGPVKSLAAALACITGHTKPPRRTSLMSGVPDYVTVLFTSYSEIRAKGYVWNALNRDFPQEIANEIKQLTLTADSMGACFDLPEAGLEKLNEMIANGGDGEYRCPYSLVKEMPALQQSAYQLRQYHSGGNGGGYGGRGGGRGRGGAGGRGSSRGRGGRGRGRWCAGSRSKRNSKPTRVSDGNMTHVRELASTQEGVIWPRRPTVTAKGLLSTLRNLPCSSYDRKPARFHAVAFNSTGEILAATDEKGRIFVFFVTLNRYALVQHVGASTLACCFSPTRKSELLVTCENETARCIDVQSQLLISTLRGHRFPPRCASFQKSGKLALTASTDAVILWDTKDWSRFRVLNAGPGVEEATFVARGDLVAVCFQDDTIMMWELESLALRYRFALPENEPSPGLRKIAVSDDHRTLVASGRSHHLYVWDFESQTIVRIIELPAPIQQVVTHAFVPGDCNMVSFLGDDGSVFFLDVAVKKPKVKLEVSSKDRKLFTYTIECHGRYMASCTEDGHLLLHDLDVARETAWKAKRVRESEGLLGLHRQLPLPVRSGVQLEPSSKHRDEPEKPRKRATQTKDHTQSELINKIFGPMATKRFDTKTKSPELSDQLIESNQSVRESSTIKKETLHKNHRRSRRSVLVRPLSQLLSQEITVNKRRLEGSLRCHGKYPEKYRLLAWRFVLQLPRNEEAFRSLVAKGAHPAFFQLEKKYPIQNSRLLRRLRRVLSALAHWCPAFGEIEYLPAAVYPFVKLFQENDIAAFESSMTVMLHWCGDFLYTLPYPPVFLLSTLERELEKRDSQLHDYLVKLGVNAEVYAWSLLKTLFTEVFDEDEWKAFWDHILTFPETPEMLYVAVLAYLMFFRTALLAAKDKISVEQFLHQQNALNFDKYIQLLLNMTKFVDTKAFQNTSSQDPESLKSQASRESHWPLPRGQYPAFSSYPTFVVDYQIAERNRIALEEAELLQKRELLTRITEESARLKSEHERWMQQRDKLLKAEEQRRKESIAAEKQRILTLKSLDYETRRRRLERLKEMEISAQAELQQSSKLLEAEYSRLKKELAMRKERIAFELSSRKQEEELQRIEYETEKRVLGIYKEKDREERLQQLRHEFVTRSKQRELNDLVKLEQWKREDEERKVRIRSEIDRREKRAALRHEQKLRQKIESTYVEQMMKNEMSMLELETQRSLRLREAQALDDLDEVSSTDYQPPQKARSTSNSIPSSTSSRHAKWTTAAPPTRSHPSRAQQPTSSHHEPAAAESPRSVIHFPPANAQVSTTVDKVVAETNVESIAEGLLRSSCASSSSGTLDSVQLQRTAEDATLLEKALGDISSSNSSSGSSVSTRRHASHGRINAQGDAAIIPTELKPNHGEGAPPDEGSSVTRLAADLRHIRINQSAEESISDSDSDLSDLGTLQRPIEELEKELGVRFDDISFEEKQEDSDDELDEDRARLLQRAKHLLANEQYDTRG</sequence>
<dbReference type="InterPro" id="IPR027417">
    <property type="entry name" value="P-loop_NTPase"/>
</dbReference>
<dbReference type="Gene3D" id="3.30.70.2280">
    <property type="match status" value="1"/>
</dbReference>
<dbReference type="PROSITE" id="PS51192">
    <property type="entry name" value="HELICASE_ATP_BIND_1"/>
    <property type="match status" value="1"/>
</dbReference>
<evidence type="ECO:0000256" key="3">
    <source>
        <dbReference type="ARBA" id="ARBA00006517"/>
    </source>
</evidence>
<dbReference type="SMART" id="SM00320">
    <property type="entry name" value="WD40"/>
    <property type="match status" value="6"/>
</dbReference>
<feature type="compositionally biased region" description="Basic and acidic residues" evidence="14">
    <location>
        <begin position="85"/>
        <end position="99"/>
    </location>
</feature>
<dbReference type="GO" id="GO:0005524">
    <property type="term" value="F:ATP binding"/>
    <property type="evidence" value="ECO:0007669"/>
    <property type="project" value="UniProtKB-KW"/>
</dbReference>
<evidence type="ECO:0000313" key="18">
    <source>
        <dbReference type="EMBL" id="DAZ96216.1"/>
    </source>
</evidence>
<feature type="compositionally biased region" description="Polar residues" evidence="14">
    <location>
        <begin position="1136"/>
        <end position="1150"/>
    </location>
</feature>
<name>A0AAV2YS05_9STRA</name>
<feature type="domain" description="Helicase C-terminal" evidence="17">
    <location>
        <begin position="354"/>
        <end position="505"/>
    </location>
</feature>
<organism evidence="18 19">
    <name type="scientific">Lagenidium giganteum</name>
    <dbReference type="NCBI Taxonomy" id="4803"/>
    <lineage>
        <taxon>Eukaryota</taxon>
        <taxon>Sar</taxon>
        <taxon>Stramenopiles</taxon>
        <taxon>Oomycota</taxon>
        <taxon>Peronosporomycetes</taxon>
        <taxon>Pythiales</taxon>
        <taxon>Pythiaceae</taxon>
    </lineage>
</organism>
<evidence type="ECO:0000256" key="6">
    <source>
        <dbReference type="ARBA" id="ARBA00022741"/>
    </source>
</evidence>
<dbReference type="SUPFAM" id="SSF50978">
    <property type="entry name" value="WD40 repeat-like"/>
    <property type="match status" value="1"/>
</dbReference>
<keyword evidence="8" id="KW-0378">Hydrolase</keyword>
<dbReference type="SUPFAM" id="SSF52540">
    <property type="entry name" value="P-loop containing nucleoside triphosphate hydrolases"/>
    <property type="match status" value="1"/>
</dbReference>
<dbReference type="EMBL" id="DAKRPA010000174">
    <property type="protein sequence ID" value="DAZ96216.1"/>
    <property type="molecule type" value="Genomic_DNA"/>
</dbReference>
<dbReference type="SUPFAM" id="SSF47923">
    <property type="entry name" value="Ypt/Rab-GAP domain of gyp1p"/>
    <property type="match status" value="1"/>
</dbReference>
<dbReference type="Pfam" id="PF26142">
    <property type="entry name" value="DD_DDX21-DDX50"/>
    <property type="match status" value="1"/>
</dbReference>
<evidence type="ECO:0000256" key="4">
    <source>
        <dbReference type="ARBA" id="ARBA00012552"/>
    </source>
</evidence>
<feature type="domain" description="Helicase ATP-binding" evidence="16">
    <location>
        <begin position="144"/>
        <end position="324"/>
    </location>
</feature>
<evidence type="ECO:0000256" key="2">
    <source>
        <dbReference type="ARBA" id="ARBA00004607"/>
    </source>
</evidence>
<dbReference type="PANTHER" id="PTHR47963:SF8">
    <property type="entry name" value="ATP-DEPENDENT RNA HELICASE DEAD"/>
    <property type="match status" value="1"/>
</dbReference>
<keyword evidence="19" id="KW-1185">Reference proteome</keyword>
<comment type="subcellular location">
    <subcellularLocation>
        <location evidence="1">Cytoplasm</location>
        <location evidence="1">Cytoskeleton</location>
        <location evidence="1">Cilium basal body</location>
    </subcellularLocation>
    <subcellularLocation>
        <location evidence="2">Cytoplasm</location>
        <location evidence="2">Cytoskeleton</location>
        <location evidence="2">Microtubule organizing center</location>
        <location evidence="2">Centrosome</location>
        <location evidence="2">Centriolar satellite</location>
    </subcellularLocation>
</comment>
<evidence type="ECO:0000256" key="8">
    <source>
        <dbReference type="ARBA" id="ARBA00022801"/>
    </source>
</evidence>
<dbReference type="Pfam" id="PF00270">
    <property type="entry name" value="DEAD"/>
    <property type="match status" value="1"/>
</dbReference>
<evidence type="ECO:0000256" key="1">
    <source>
        <dbReference type="ARBA" id="ARBA00004120"/>
    </source>
</evidence>
<keyword evidence="13" id="KW-0175">Coiled coil</keyword>
<dbReference type="Pfam" id="PF00566">
    <property type="entry name" value="RabGAP-TBC"/>
    <property type="match status" value="1"/>
</dbReference>
<dbReference type="GO" id="GO:0003723">
    <property type="term" value="F:RNA binding"/>
    <property type="evidence" value="ECO:0007669"/>
    <property type="project" value="UniProtKB-KW"/>
</dbReference>
<dbReference type="InterPro" id="IPR012562">
    <property type="entry name" value="GUCT"/>
</dbReference>
<evidence type="ECO:0000256" key="10">
    <source>
        <dbReference type="ARBA" id="ARBA00022840"/>
    </source>
</evidence>
<dbReference type="Pfam" id="PF08152">
    <property type="entry name" value="GUCT"/>
    <property type="match status" value="1"/>
</dbReference>
<evidence type="ECO:0000256" key="11">
    <source>
        <dbReference type="ARBA" id="ARBA00022884"/>
    </source>
</evidence>
<keyword evidence="6" id="KW-0547">Nucleotide-binding</keyword>
<feature type="region of interest" description="Disordered" evidence="14">
    <location>
        <begin position="1127"/>
        <end position="1166"/>
    </location>
</feature>
<feature type="compositionally biased region" description="Basic and acidic residues" evidence="14">
    <location>
        <begin position="1089"/>
        <end position="1098"/>
    </location>
</feature>
<dbReference type="InterPro" id="IPR001680">
    <property type="entry name" value="WD40_rpt"/>
</dbReference>
<feature type="coiled-coil region" evidence="13">
    <location>
        <begin position="1566"/>
        <end position="1593"/>
    </location>
</feature>
<evidence type="ECO:0000256" key="12">
    <source>
        <dbReference type="ARBA" id="ARBA00034464"/>
    </source>
</evidence>
<keyword evidence="10" id="KW-0067">ATP-binding</keyword>
<reference evidence="18" key="2">
    <citation type="journal article" date="2023" name="Microbiol Resour">
        <title>Decontamination and Annotation of the Draft Genome Sequence of the Oomycete Lagenidium giganteum ARSEF 373.</title>
        <authorList>
            <person name="Morgan W.R."/>
            <person name="Tartar A."/>
        </authorList>
    </citation>
    <scope>NUCLEOTIDE SEQUENCE</scope>
    <source>
        <strain evidence="18">ARSEF 373</strain>
    </source>
</reference>
<dbReference type="InterPro" id="IPR059027">
    <property type="entry name" value="DD_DDX21-DDX50"/>
</dbReference>
<keyword evidence="11" id="KW-0694">RNA-binding</keyword>
<dbReference type="Pfam" id="PF00271">
    <property type="entry name" value="Helicase_C"/>
    <property type="match status" value="1"/>
</dbReference>
<keyword evidence="7" id="KW-0970">Cilium biogenesis/degradation</keyword>
<dbReference type="GO" id="GO:0034451">
    <property type="term" value="C:centriolar satellite"/>
    <property type="evidence" value="ECO:0007669"/>
    <property type="project" value="UniProtKB-SubCell"/>
</dbReference>
<protein>
    <recommendedName>
        <fullName evidence="5">TBC1 domain family member 31</fullName>
        <ecNumber evidence="4">3.6.4.13</ecNumber>
    </recommendedName>
</protein>
<feature type="region of interest" description="Disordered" evidence="14">
    <location>
        <begin position="1920"/>
        <end position="1940"/>
    </location>
</feature>
<dbReference type="Proteomes" id="UP001146120">
    <property type="component" value="Unassembled WGS sequence"/>
</dbReference>
<comment type="similarity">
    <text evidence="3">Belongs to the DEAD box helicase family. DDX21/DDX50 subfamily.</text>
</comment>
<dbReference type="PROSITE" id="PS50086">
    <property type="entry name" value="TBC_RABGAP"/>
    <property type="match status" value="1"/>
</dbReference>
<dbReference type="EC" id="3.6.4.13" evidence="4"/>
<dbReference type="InterPro" id="IPR044742">
    <property type="entry name" value="DEAD/DEAH_RhlB"/>
</dbReference>
<dbReference type="GO" id="GO:0016787">
    <property type="term" value="F:hydrolase activity"/>
    <property type="evidence" value="ECO:0007669"/>
    <property type="project" value="UniProtKB-KW"/>
</dbReference>
<feature type="region of interest" description="Disordered" evidence="14">
    <location>
        <begin position="1"/>
        <end position="99"/>
    </location>
</feature>
<dbReference type="SMART" id="SM00487">
    <property type="entry name" value="DEXDc"/>
    <property type="match status" value="1"/>
</dbReference>
<comment type="caution">
    <text evidence="18">The sequence shown here is derived from an EMBL/GenBank/DDBJ whole genome shotgun (WGS) entry which is preliminary data.</text>
</comment>
<dbReference type="SUPFAM" id="SSF54928">
    <property type="entry name" value="RNA-binding domain, RBD"/>
    <property type="match status" value="1"/>
</dbReference>
<evidence type="ECO:0000256" key="14">
    <source>
        <dbReference type="SAM" id="MobiDB-lite"/>
    </source>
</evidence>
<keyword evidence="9" id="KW-0347">Helicase</keyword>
<evidence type="ECO:0000259" key="16">
    <source>
        <dbReference type="PROSITE" id="PS51192"/>
    </source>
</evidence>